<feature type="domain" description="SCP2" evidence="4">
    <location>
        <begin position="4"/>
        <end position="81"/>
    </location>
</feature>
<dbReference type="SUPFAM" id="SSF55718">
    <property type="entry name" value="SCP-like"/>
    <property type="match status" value="1"/>
</dbReference>
<evidence type="ECO:0000313" key="5">
    <source>
        <dbReference type="EMBL" id="VEL23710.1"/>
    </source>
</evidence>
<keyword evidence="6" id="KW-1185">Reference proteome</keyword>
<keyword evidence="3" id="KW-0560">Oxidoreductase</keyword>
<dbReference type="GO" id="GO:0016491">
    <property type="term" value="F:oxidoreductase activity"/>
    <property type="evidence" value="ECO:0007669"/>
    <property type="project" value="UniProtKB-KW"/>
</dbReference>
<comment type="caution">
    <text evidence="5">The sequence shown here is derived from an EMBL/GenBank/DDBJ whole genome shotgun (WGS) entry which is preliminary data.</text>
</comment>
<dbReference type="GO" id="GO:0005739">
    <property type="term" value="C:mitochondrion"/>
    <property type="evidence" value="ECO:0007669"/>
    <property type="project" value="TreeGrafter"/>
</dbReference>
<name>A0A3S5FE84_9PLAT</name>
<sequence>MIMIRSDPGSWYLDLKSGSGSAGPVSAGQSAAEFDVRFEMSSEDFNKMFNGQMSPTLAFTHGNMTIDGDIFLALKLDKIMKKLF</sequence>
<reference evidence="5" key="1">
    <citation type="submission" date="2018-11" db="EMBL/GenBank/DDBJ databases">
        <authorList>
            <consortium name="Pathogen Informatics"/>
        </authorList>
    </citation>
    <scope>NUCLEOTIDE SEQUENCE</scope>
</reference>
<gene>
    <name evidence="5" type="ORF">PXEA_LOCUS17150</name>
</gene>
<evidence type="ECO:0000256" key="2">
    <source>
        <dbReference type="ARBA" id="ARBA00022857"/>
    </source>
</evidence>
<comment type="similarity">
    <text evidence="1">Belongs to the short-chain dehydrogenases/reductases (SDR) family.</text>
</comment>
<dbReference type="EMBL" id="CAAALY010063418">
    <property type="protein sequence ID" value="VEL23710.1"/>
    <property type="molecule type" value="Genomic_DNA"/>
</dbReference>
<dbReference type="Gene3D" id="3.30.1050.10">
    <property type="entry name" value="SCP2 sterol-binding domain"/>
    <property type="match status" value="1"/>
</dbReference>
<accession>A0A3S5FE84</accession>
<dbReference type="InterPro" id="IPR051935">
    <property type="entry name" value="HSDL2"/>
</dbReference>
<evidence type="ECO:0000256" key="3">
    <source>
        <dbReference type="ARBA" id="ARBA00023002"/>
    </source>
</evidence>
<organism evidence="5 6">
    <name type="scientific">Protopolystoma xenopodis</name>
    <dbReference type="NCBI Taxonomy" id="117903"/>
    <lineage>
        <taxon>Eukaryota</taxon>
        <taxon>Metazoa</taxon>
        <taxon>Spiralia</taxon>
        <taxon>Lophotrochozoa</taxon>
        <taxon>Platyhelminthes</taxon>
        <taxon>Monogenea</taxon>
        <taxon>Polyopisthocotylea</taxon>
        <taxon>Polystomatidea</taxon>
        <taxon>Polystomatidae</taxon>
        <taxon>Protopolystoma</taxon>
    </lineage>
</organism>
<keyword evidence="2" id="KW-0521">NADP</keyword>
<dbReference type="PANTHER" id="PTHR42808">
    <property type="entry name" value="HYDROXYSTEROID DEHYDROGENASE-LIKE PROTEIN 2"/>
    <property type="match status" value="1"/>
</dbReference>
<evidence type="ECO:0000313" key="6">
    <source>
        <dbReference type="Proteomes" id="UP000784294"/>
    </source>
</evidence>
<dbReference type="AlphaFoldDB" id="A0A3S5FE84"/>
<evidence type="ECO:0000259" key="4">
    <source>
        <dbReference type="Pfam" id="PF02036"/>
    </source>
</evidence>
<dbReference type="InterPro" id="IPR036527">
    <property type="entry name" value="SCP2_sterol-bd_dom_sf"/>
</dbReference>
<proteinExistence type="inferred from homology"/>
<protein>
    <recommendedName>
        <fullName evidence="4">SCP2 domain-containing protein</fullName>
    </recommendedName>
</protein>
<dbReference type="InterPro" id="IPR003033">
    <property type="entry name" value="SCP2_sterol-bd_dom"/>
</dbReference>
<evidence type="ECO:0000256" key="1">
    <source>
        <dbReference type="ARBA" id="ARBA00006484"/>
    </source>
</evidence>
<dbReference type="PANTHER" id="PTHR42808:SF3">
    <property type="entry name" value="HYDROXYSTEROID DEHYDROGENASE-LIKE PROTEIN 2"/>
    <property type="match status" value="1"/>
</dbReference>
<dbReference type="OrthoDB" id="5327538at2759"/>
<dbReference type="Proteomes" id="UP000784294">
    <property type="component" value="Unassembled WGS sequence"/>
</dbReference>
<dbReference type="Pfam" id="PF02036">
    <property type="entry name" value="SCP2"/>
    <property type="match status" value="1"/>
</dbReference>